<dbReference type="InterPro" id="IPR045886">
    <property type="entry name" value="ThiF/MoeB/HesA"/>
</dbReference>
<dbReference type="RefSeq" id="WP_037327999.1">
    <property type="nucleotide sequence ID" value="NZ_JRMW01000037.1"/>
</dbReference>
<dbReference type="Pfam" id="PF00899">
    <property type="entry name" value="ThiF"/>
    <property type="match status" value="1"/>
</dbReference>
<evidence type="ECO:0000259" key="1">
    <source>
        <dbReference type="Pfam" id="PF00899"/>
    </source>
</evidence>
<evidence type="ECO:0000313" key="3">
    <source>
        <dbReference type="Proteomes" id="UP000029579"/>
    </source>
</evidence>
<dbReference type="InterPro" id="IPR012729">
    <property type="entry name" value="ThiF_fam2"/>
</dbReference>
<dbReference type="GO" id="GO:0061504">
    <property type="term" value="P:cyclic threonylcarbamoyladenosine biosynthetic process"/>
    <property type="evidence" value="ECO:0007669"/>
    <property type="project" value="TreeGrafter"/>
</dbReference>
<dbReference type="AlphaFoldDB" id="A0A095X1L0"/>
<dbReference type="Proteomes" id="UP000029579">
    <property type="component" value="Unassembled WGS sequence"/>
</dbReference>
<feature type="domain" description="THIF-type NAD/FAD binding fold" evidence="1">
    <location>
        <begin position="14"/>
        <end position="198"/>
    </location>
</feature>
<dbReference type="GO" id="GO:0061503">
    <property type="term" value="F:tRNA threonylcarbamoyladenosine dehydratase"/>
    <property type="evidence" value="ECO:0007669"/>
    <property type="project" value="TreeGrafter"/>
</dbReference>
<reference evidence="2 3" key="1">
    <citation type="submission" date="2014-07" db="EMBL/GenBank/DDBJ databases">
        <authorList>
            <person name="McCorrison J."/>
            <person name="Sanka R."/>
            <person name="Torralba M."/>
            <person name="Gillis M."/>
            <person name="Haft D.H."/>
            <person name="Methe B."/>
            <person name="Sutton G."/>
            <person name="Nelson K.E."/>
        </authorList>
    </citation>
    <scope>NUCLEOTIDE SEQUENCE [LARGE SCALE GENOMIC DNA]</scope>
    <source>
        <strain evidence="2 3">S7-1-13</strain>
    </source>
</reference>
<dbReference type="NCBIfam" id="TIGR02354">
    <property type="entry name" value="thiF_fam2"/>
    <property type="match status" value="1"/>
</dbReference>
<comment type="caution">
    <text evidence="2">The sequence shown here is derived from an EMBL/GenBank/DDBJ whole genome shotgun (WGS) entry which is preliminary data.</text>
</comment>
<evidence type="ECO:0000313" key="2">
    <source>
        <dbReference type="EMBL" id="KGF03621.1"/>
    </source>
</evidence>
<dbReference type="InterPro" id="IPR000594">
    <property type="entry name" value="ThiF_NAD_FAD-bd"/>
</dbReference>
<protein>
    <submittedName>
        <fullName evidence="2">Thiamine biosynthesis protein ThiF</fullName>
    </submittedName>
</protein>
<proteinExistence type="predicted"/>
<sequence length="201" mass="22500">MRDEILKRQDPEINEILKNAKVSILGCGGLGSNIAMVLARCGLGEIHIYDYDQVELSNLNRQNYDQNDLGKSKVIQTKKKIEASLPYTKVYAKEVLIGKENLDQISEKTDIFIEAFDKKEMKSLVFEYFLGRYDKKLIMASGLSGLGDFSDIKVKKIENVTMVGDFKSSPDQGLYAPYLGIVANLEALLALKIIIGERNGK</sequence>
<name>A0A095X1L0_9FIRM</name>
<dbReference type="eggNOG" id="COG0476">
    <property type="taxonomic scope" value="Bacteria"/>
</dbReference>
<dbReference type="NCBIfam" id="NF006395">
    <property type="entry name" value="PRK08644.1"/>
    <property type="match status" value="1"/>
</dbReference>
<dbReference type="PANTHER" id="PTHR43267:SF3">
    <property type="entry name" value="THIF PROTEIN"/>
    <property type="match status" value="1"/>
</dbReference>
<organism evidence="2 3">
    <name type="scientific">Anaerococcus lactolyticus S7-1-13</name>
    <dbReference type="NCBI Taxonomy" id="1284686"/>
    <lineage>
        <taxon>Bacteria</taxon>
        <taxon>Bacillati</taxon>
        <taxon>Bacillota</taxon>
        <taxon>Tissierellia</taxon>
        <taxon>Tissierellales</taxon>
        <taxon>Peptoniphilaceae</taxon>
        <taxon>Anaerococcus</taxon>
    </lineage>
</organism>
<dbReference type="EMBL" id="JRMW01000037">
    <property type="protein sequence ID" value="KGF03621.1"/>
    <property type="molecule type" value="Genomic_DNA"/>
</dbReference>
<dbReference type="GO" id="GO:0008641">
    <property type="term" value="F:ubiquitin-like modifier activating enzyme activity"/>
    <property type="evidence" value="ECO:0007669"/>
    <property type="project" value="InterPro"/>
</dbReference>
<dbReference type="SUPFAM" id="SSF69572">
    <property type="entry name" value="Activating enzymes of the ubiquitin-like proteins"/>
    <property type="match status" value="1"/>
</dbReference>
<dbReference type="OrthoDB" id="9804286at2"/>
<accession>A0A095X1L0</accession>
<dbReference type="InterPro" id="IPR035985">
    <property type="entry name" value="Ubiquitin-activating_enz"/>
</dbReference>
<dbReference type="Gene3D" id="3.40.50.720">
    <property type="entry name" value="NAD(P)-binding Rossmann-like Domain"/>
    <property type="match status" value="1"/>
</dbReference>
<gene>
    <name evidence="2" type="ORF">HMPREF1630_06100</name>
</gene>
<dbReference type="PANTHER" id="PTHR43267">
    <property type="entry name" value="TRNA THREONYLCARBAMOYLADENOSINE DEHYDRATASE"/>
    <property type="match status" value="1"/>
</dbReference>